<dbReference type="EMBL" id="CAMXCS010000004">
    <property type="protein sequence ID" value="CAI3951580.1"/>
    <property type="molecule type" value="Genomic_DNA"/>
</dbReference>
<comment type="caution">
    <text evidence="2">The sequence shown here is derived from an EMBL/GenBank/DDBJ whole genome shotgun (WGS) entry which is preliminary data.</text>
</comment>
<reference evidence="2" key="1">
    <citation type="submission" date="2022-10" db="EMBL/GenBank/DDBJ databases">
        <authorList>
            <person name="Botero Cardona J."/>
        </authorList>
    </citation>
    <scope>NUCLEOTIDE SEQUENCE</scope>
    <source>
        <strain evidence="2">LMG 31819</strain>
        <strain evidence="3">R-53529</strain>
    </source>
</reference>
<protein>
    <recommendedName>
        <fullName evidence="1">Phage neck terminator protein gp12-like domain-containing protein</fullName>
    </recommendedName>
</protein>
<dbReference type="AlphaFoldDB" id="A0A9W4XA96"/>
<organism evidence="2 4">
    <name type="scientific">Commensalibacter communis</name>
    <dbReference type="NCBI Taxonomy" id="2972786"/>
    <lineage>
        <taxon>Bacteria</taxon>
        <taxon>Pseudomonadati</taxon>
        <taxon>Pseudomonadota</taxon>
        <taxon>Alphaproteobacteria</taxon>
        <taxon>Acetobacterales</taxon>
        <taxon>Acetobacteraceae</taxon>
    </lineage>
</organism>
<evidence type="ECO:0000313" key="4">
    <source>
        <dbReference type="Proteomes" id="UP001154255"/>
    </source>
</evidence>
<dbReference type="InterPro" id="IPR057087">
    <property type="entry name" value="Gp12-like"/>
</dbReference>
<dbReference type="RefSeq" id="WP_271790168.1">
    <property type="nucleotide sequence ID" value="NZ_CAMXCM010000006.1"/>
</dbReference>
<feature type="domain" description="Phage neck terminator protein gp12-like" evidence="1">
    <location>
        <begin position="32"/>
        <end position="175"/>
    </location>
</feature>
<evidence type="ECO:0000313" key="3">
    <source>
        <dbReference type="EMBL" id="CAI3951580.1"/>
    </source>
</evidence>
<evidence type="ECO:0000313" key="2">
    <source>
        <dbReference type="EMBL" id="CAI3951418.1"/>
    </source>
</evidence>
<proteinExistence type="predicted"/>
<keyword evidence="5" id="KW-1185">Reference proteome</keyword>
<dbReference type="Proteomes" id="UP001154259">
    <property type="component" value="Unassembled WGS sequence"/>
</dbReference>
<evidence type="ECO:0000259" key="1">
    <source>
        <dbReference type="Pfam" id="PF23961"/>
    </source>
</evidence>
<dbReference type="Pfam" id="PF23961">
    <property type="entry name" value="Phage_tail_terminator_9"/>
    <property type="match status" value="1"/>
</dbReference>
<dbReference type="EMBL" id="CAMXCM010000006">
    <property type="protein sequence ID" value="CAI3951418.1"/>
    <property type="molecule type" value="Genomic_DNA"/>
</dbReference>
<evidence type="ECO:0000313" key="5">
    <source>
        <dbReference type="Proteomes" id="UP001154259"/>
    </source>
</evidence>
<sequence length="196" mass="22275">MVRKKSKSVPVKVKAPKDNEFPALKALTHEEIYNLIAKFMRKAIPIKGARLSIINDSQNRTSTPKSPYITLQITERKRLSTPEARYTDQYKITWCRSQVSVHILFVGSPQIPALEMAHAFDMRFNEAWASEQFEQYSDILFPLYSDDVSSAGQMINAEDQIDVAYSVNAYFEYHPETGVCANSAKEIVMDMGIVES</sequence>
<gene>
    <name evidence="3" type="ORF">R53529_LOCUS1737</name>
    <name evidence="2" type="ORF">R53530_LOCUS1849</name>
</gene>
<name>A0A9W4XA96_9PROT</name>
<dbReference type="Proteomes" id="UP001154255">
    <property type="component" value="Unassembled WGS sequence"/>
</dbReference>
<accession>A0A9W4XA96</accession>